<keyword evidence="3" id="KW-1185">Reference proteome</keyword>
<dbReference type="PANTHER" id="PTHR46162:SF2">
    <property type="entry name" value="ANKYRIN REPEAT-CONTAINING PROTEIN-RELATED"/>
    <property type="match status" value="1"/>
</dbReference>
<evidence type="ECO:0000313" key="2">
    <source>
        <dbReference type="EMBL" id="PQM33535.1"/>
    </source>
</evidence>
<dbReference type="InterPro" id="IPR008974">
    <property type="entry name" value="TRAF-like"/>
</dbReference>
<feature type="domain" description="MATH" evidence="1">
    <location>
        <begin position="13"/>
        <end position="231"/>
    </location>
</feature>
<evidence type="ECO:0000259" key="1">
    <source>
        <dbReference type="PROSITE" id="PS50144"/>
    </source>
</evidence>
<dbReference type="PROSITE" id="PS50144">
    <property type="entry name" value="MATH"/>
    <property type="match status" value="1"/>
</dbReference>
<dbReference type="Proteomes" id="UP000250321">
    <property type="component" value="Unassembled WGS sequence"/>
</dbReference>
<proteinExistence type="predicted"/>
<reference evidence="2 3" key="1">
    <citation type="submission" date="2018-02" db="EMBL/GenBank/DDBJ databases">
        <title>Draft genome of wild Prunus yedoensis var. nudiflora.</title>
        <authorList>
            <person name="Baek S."/>
            <person name="Kim J.-H."/>
            <person name="Choi K."/>
            <person name="Kim G.-B."/>
            <person name="Cho A."/>
            <person name="Jang H."/>
            <person name="Shin C.-H."/>
            <person name="Yu H.-J."/>
            <person name="Mun J.-H."/>
        </authorList>
    </citation>
    <scope>NUCLEOTIDE SEQUENCE [LARGE SCALE GENOMIC DNA]</scope>
    <source>
        <strain evidence="3">cv. Jeju island</strain>
        <tissue evidence="2">Leaf</tissue>
    </source>
</reference>
<organism evidence="2 3">
    <name type="scientific">Prunus yedoensis var. nudiflora</name>
    <dbReference type="NCBI Taxonomy" id="2094558"/>
    <lineage>
        <taxon>Eukaryota</taxon>
        <taxon>Viridiplantae</taxon>
        <taxon>Streptophyta</taxon>
        <taxon>Embryophyta</taxon>
        <taxon>Tracheophyta</taxon>
        <taxon>Spermatophyta</taxon>
        <taxon>Magnoliopsida</taxon>
        <taxon>eudicotyledons</taxon>
        <taxon>Gunneridae</taxon>
        <taxon>Pentapetalae</taxon>
        <taxon>rosids</taxon>
        <taxon>fabids</taxon>
        <taxon>Rosales</taxon>
        <taxon>Rosaceae</taxon>
        <taxon>Amygdaloideae</taxon>
        <taxon>Amygdaleae</taxon>
        <taxon>Prunus</taxon>
    </lineage>
</organism>
<dbReference type="SUPFAM" id="SSF49599">
    <property type="entry name" value="TRAF domain-like"/>
    <property type="match status" value="2"/>
</dbReference>
<dbReference type="STRING" id="2094558.A0A314U827"/>
<sequence>MASLEFDQDDSPPIHYTLKIESFSLLKKLYRFESGEFDAGGYRWKLVVYPKGYKKKNVEDHISVYLEMAGAESLETGWEVFVDFRLFLLDQNKGIYLVLQDANLKKMCLHVAMLEVGFDRERRAGKAECLPRIKMLKIVLYPKGEEDNVRDTHVSLFLRLANPEKLSPASKILAQHTLRIIDQLNAKHCSRCFSASGPASWGWPDFITMGKFKQLDKGYLVKDTCLVEAEVTVHGIC</sequence>
<protein>
    <submittedName>
        <fullName evidence="2">MATH domain and coiled-coil domain-containing protein</fullName>
    </submittedName>
</protein>
<comment type="caution">
    <text evidence="2">The sequence shown here is derived from an EMBL/GenBank/DDBJ whole genome shotgun (WGS) entry which is preliminary data.</text>
</comment>
<name>A0A314U827_PRUYE</name>
<dbReference type="EMBL" id="PJQY01003913">
    <property type="protein sequence ID" value="PQM33535.1"/>
    <property type="molecule type" value="Genomic_DNA"/>
</dbReference>
<evidence type="ECO:0000313" key="3">
    <source>
        <dbReference type="Proteomes" id="UP000250321"/>
    </source>
</evidence>
<dbReference type="OrthoDB" id="1158753at2759"/>
<dbReference type="InterPro" id="IPR002083">
    <property type="entry name" value="MATH/TRAF_dom"/>
</dbReference>
<accession>A0A314U827</accession>
<dbReference type="Pfam" id="PF22486">
    <property type="entry name" value="MATH_2"/>
    <property type="match status" value="2"/>
</dbReference>
<dbReference type="AlphaFoldDB" id="A0A314U827"/>
<gene>
    <name evidence="2" type="ORF">Pyn_17644</name>
</gene>
<dbReference type="CDD" id="cd00121">
    <property type="entry name" value="MATH"/>
    <property type="match status" value="2"/>
</dbReference>
<dbReference type="Gene3D" id="2.60.210.10">
    <property type="entry name" value="Apoptosis, Tumor Necrosis Factor Receptor Associated Protein 2, Chain A"/>
    <property type="match status" value="2"/>
</dbReference>
<dbReference type="PANTHER" id="PTHR46162">
    <property type="entry name" value="TRAF-LIKE FAMILY PROTEIN"/>
    <property type="match status" value="1"/>
</dbReference>
<dbReference type="SMART" id="SM00061">
    <property type="entry name" value="MATH"/>
    <property type="match status" value="2"/>
</dbReference>